<evidence type="ECO:0000313" key="3">
    <source>
        <dbReference type="EMBL" id="RKH37775.1"/>
    </source>
</evidence>
<name>A0A3A8N9H0_9BACT</name>
<dbReference type="EMBL" id="RAWG01000223">
    <property type="protein sequence ID" value="RKH37775.1"/>
    <property type="molecule type" value="Genomic_DNA"/>
</dbReference>
<dbReference type="RefSeq" id="WP_120628399.1">
    <property type="nucleotide sequence ID" value="NZ_RAWG01000223.1"/>
</dbReference>
<dbReference type="OrthoDB" id="5380354at2"/>
<feature type="chain" id="PRO_5017335789" evidence="2">
    <location>
        <begin position="23"/>
        <end position="479"/>
    </location>
</feature>
<evidence type="ECO:0000256" key="2">
    <source>
        <dbReference type="SAM" id="SignalP"/>
    </source>
</evidence>
<reference evidence="4" key="1">
    <citation type="submission" date="2018-09" db="EMBL/GenBank/DDBJ databases">
        <authorList>
            <person name="Livingstone P.G."/>
            <person name="Whitworth D.E."/>
        </authorList>
    </citation>
    <scope>NUCLEOTIDE SEQUENCE [LARGE SCALE GENOMIC DNA]</scope>
    <source>
        <strain evidence="4">CA040B</strain>
    </source>
</reference>
<gene>
    <name evidence="3" type="ORF">D7X12_28420</name>
</gene>
<keyword evidence="2" id="KW-0732">Signal</keyword>
<feature type="region of interest" description="Disordered" evidence="1">
    <location>
        <begin position="267"/>
        <end position="304"/>
    </location>
</feature>
<evidence type="ECO:0000256" key="1">
    <source>
        <dbReference type="SAM" id="MobiDB-lite"/>
    </source>
</evidence>
<protein>
    <submittedName>
        <fullName evidence="3">Uncharacterized protein</fullName>
    </submittedName>
</protein>
<dbReference type="Proteomes" id="UP000273405">
    <property type="component" value="Unassembled WGS sequence"/>
</dbReference>
<proteinExistence type="predicted"/>
<comment type="caution">
    <text evidence="3">The sequence shown here is derived from an EMBL/GenBank/DDBJ whole genome shotgun (WGS) entry which is preliminary data.</text>
</comment>
<evidence type="ECO:0000313" key="4">
    <source>
        <dbReference type="Proteomes" id="UP000273405"/>
    </source>
</evidence>
<accession>A0A3A8N9H0</accession>
<organism evidence="3 4">
    <name type="scientific">Corallococcus sicarius</name>
    <dbReference type="NCBI Taxonomy" id="2316726"/>
    <lineage>
        <taxon>Bacteria</taxon>
        <taxon>Pseudomonadati</taxon>
        <taxon>Myxococcota</taxon>
        <taxon>Myxococcia</taxon>
        <taxon>Myxococcales</taxon>
        <taxon>Cystobacterineae</taxon>
        <taxon>Myxococcaceae</taxon>
        <taxon>Corallococcus</taxon>
    </lineage>
</organism>
<dbReference type="AlphaFoldDB" id="A0A3A8N9H0"/>
<feature type="signal peptide" evidence="2">
    <location>
        <begin position="1"/>
        <end position="22"/>
    </location>
</feature>
<keyword evidence="4" id="KW-1185">Reference proteome</keyword>
<sequence length="479" mass="50585">MRPPLFMAIAALLFCVATAAQAELPEVEATPGRLVLGQDQLVVVRVRVPEGTGPVRAAASSGTWEATRVEGRAERIFRWTPPPVRYPLWAVLAFWVEDGRPPEVTTVRVPMLGRTTLDVSTAPGAEVVVAVGDARFGPVKADAQGRAQVPVEVPPDAKEARVLATRGTLTTDRSTPLSVPAERPLVAALTPEPLSVEDGGWLVLEGVEGSVRPSDVRVVATGATVKAEPPRGRLFAVRPQAGAPRVSVTVRWRDSETMDAARIQADVRPARTGPSEPVRSPVDDNLLPFPSTASDAPTASGARSREGRTSLFLLGGASFAAGANGGPLLALGVTVPLPLWRGRLSAEAEVGLRHAMLDVRREDGTQVRSRVWGFPLLLSTRVTLFQQGSLRLDGRAGGGVLALRHQLSLAEPETPDVFPPAADERKLGAMGFLAMQGAYAFGHWSVLAEVRGALAPVRTPSLHAQLGGASVSFGVGFTP</sequence>